<dbReference type="InterPro" id="IPR050275">
    <property type="entry name" value="PGM_Phosphatase"/>
</dbReference>
<keyword evidence="2" id="KW-1185">Reference proteome</keyword>
<dbReference type="EMBL" id="JANCLU010000009">
    <property type="protein sequence ID" value="MCP8939067.1"/>
    <property type="molecule type" value="Genomic_DNA"/>
</dbReference>
<dbReference type="RefSeq" id="WP_254741838.1">
    <property type="nucleotide sequence ID" value="NZ_JANCLU010000009.1"/>
</dbReference>
<reference evidence="1 2" key="1">
    <citation type="submission" date="2022-07" db="EMBL/GenBank/DDBJ databases">
        <authorList>
            <person name="Li W.-J."/>
            <person name="Deng Q.-Q."/>
        </authorList>
    </citation>
    <scope>NUCLEOTIDE SEQUENCE [LARGE SCALE GENOMIC DNA]</scope>
    <source>
        <strain evidence="1 2">SYSU M60028</strain>
    </source>
</reference>
<name>A0ABT1LC50_9HYPH</name>
<evidence type="ECO:0000313" key="2">
    <source>
        <dbReference type="Proteomes" id="UP001205890"/>
    </source>
</evidence>
<sequence>MPDGDLSADAAPAAGLRLFFVRHGETDWNAEGRLQGQKDIPINARGRQQAAEVADRLRRLRPDAGSLPWIVSPLGRTRETAEIARATLGLSPDGYAVEDRLKEISFGRWEGMTWREVRKAEPEAARGREGGKWGFVPPGGESYAMLSERVRPWTAGLSGDYVVVAHGGVARALMYLLAGTPGPRAASVDIWQGRLLVFEKGGCFWA</sequence>
<dbReference type="InterPro" id="IPR013078">
    <property type="entry name" value="His_Pase_superF_clade-1"/>
</dbReference>
<dbReference type="SUPFAM" id="SSF53254">
    <property type="entry name" value="Phosphoglycerate mutase-like"/>
    <property type="match status" value="1"/>
</dbReference>
<dbReference type="Proteomes" id="UP001205890">
    <property type="component" value="Unassembled WGS sequence"/>
</dbReference>
<gene>
    <name evidence="1" type="ORF">NK718_11115</name>
</gene>
<accession>A0ABT1LC50</accession>
<dbReference type="PANTHER" id="PTHR48100:SF59">
    <property type="entry name" value="ADENOSYLCOBALAMIN_ALPHA-RIBAZOLE PHOSPHATASE"/>
    <property type="match status" value="1"/>
</dbReference>
<comment type="caution">
    <text evidence="1">The sequence shown here is derived from an EMBL/GenBank/DDBJ whole genome shotgun (WGS) entry which is preliminary data.</text>
</comment>
<dbReference type="Gene3D" id="3.40.50.1240">
    <property type="entry name" value="Phosphoglycerate mutase-like"/>
    <property type="match status" value="1"/>
</dbReference>
<dbReference type="CDD" id="cd07067">
    <property type="entry name" value="HP_PGM_like"/>
    <property type="match status" value="1"/>
</dbReference>
<dbReference type="SMART" id="SM00855">
    <property type="entry name" value="PGAM"/>
    <property type="match status" value="1"/>
</dbReference>
<organism evidence="1 2">
    <name type="scientific">Alsobacter ponti</name>
    <dbReference type="NCBI Taxonomy" id="2962936"/>
    <lineage>
        <taxon>Bacteria</taxon>
        <taxon>Pseudomonadati</taxon>
        <taxon>Pseudomonadota</taxon>
        <taxon>Alphaproteobacteria</taxon>
        <taxon>Hyphomicrobiales</taxon>
        <taxon>Alsobacteraceae</taxon>
        <taxon>Alsobacter</taxon>
    </lineage>
</organism>
<proteinExistence type="predicted"/>
<dbReference type="InterPro" id="IPR029033">
    <property type="entry name" value="His_PPase_superfam"/>
</dbReference>
<protein>
    <submittedName>
        <fullName evidence="1">Histidine phosphatase family protein</fullName>
    </submittedName>
</protein>
<evidence type="ECO:0000313" key="1">
    <source>
        <dbReference type="EMBL" id="MCP8939067.1"/>
    </source>
</evidence>
<dbReference type="PANTHER" id="PTHR48100">
    <property type="entry name" value="BROAD-SPECIFICITY PHOSPHATASE YOR283W-RELATED"/>
    <property type="match status" value="1"/>
</dbReference>
<dbReference type="Pfam" id="PF00300">
    <property type="entry name" value="His_Phos_1"/>
    <property type="match status" value="1"/>
</dbReference>